<proteinExistence type="inferred from homology"/>
<dbReference type="AlphaFoldDB" id="A0A3N2R689"/>
<sequence length="235" mass="24524">MSLDTPGRPIGLVTGSAPFAGLPDNPASDLLPLFDGREIGGVTLRCIRTPVSRARLPALNRDLAAEHRPVFWVALGLATGEPGFRFETTAINRVDFGVADNEGDRPTDGGPIEPAGPAARFATWDARALARGLLAADLPATVSHHAGTHLCNLNLYCLLGAMAAAGVTGPAGFLHLPYTTAQVARFLREGPEGGDAAPMTPRLLPSLPQETQAAALELTLTALAKAALITKETLR</sequence>
<keyword evidence="3" id="KW-0963">Cytoplasm</keyword>
<dbReference type="OrthoDB" id="9779738at2"/>
<organism evidence="9 10">
    <name type="scientific">Histidinibacterium lentulum</name>
    <dbReference type="NCBI Taxonomy" id="2480588"/>
    <lineage>
        <taxon>Bacteria</taxon>
        <taxon>Pseudomonadati</taxon>
        <taxon>Pseudomonadota</taxon>
        <taxon>Alphaproteobacteria</taxon>
        <taxon>Rhodobacterales</taxon>
        <taxon>Paracoccaceae</taxon>
        <taxon>Histidinibacterium</taxon>
    </lineage>
</organism>
<evidence type="ECO:0000313" key="9">
    <source>
        <dbReference type="EMBL" id="ROU02918.1"/>
    </source>
</evidence>
<keyword evidence="4" id="KW-0645">Protease</keyword>
<protein>
    <recommendedName>
        <fullName evidence="2">Pyrrolidone-carboxylate peptidase</fullName>
    </recommendedName>
    <alternativeName>
        <fullName evidence="7">5-oxoprolyl-peptidase</fullName>
    </alternativeName>
    <alternativeName>
        <fullName evidence="8">Pyroglutamyl-peptidase I</fullName>
    </alternativeName>
</protein>
<evidence type="ECO:0000256" key="2">
    <source>
        <dbReference type="ARBA" id="ARBA00019191"/>
    </source>
</evidence>
<dbReference type="GO" id="GO:0005829">
    <property type="term" value="C:cytosol"/>
    <property type="evidence" value="ECO:0007669"/>
    <property type="project" value="InterPro"/>
</dbReference>
<dbReference type="EMBL" id="RDRB01000003">
    <property type="protein sequence ID" value="ROU02918.1"/>
    <property type="molecule type" value="Genomic_DNA"/>
</dbReference>
<dbReference type="Pfam" id="PF01470">
    <property type="entry name" value="Peptidase_C15"/>
    <property type="match status" value="1"/>
</dbReference>
<evidence type="ECO:0000256" key="1">
    <source>
        <dbReference type="ARBA" id="ARBA00006641"/>
    </source>
</evidence>
<gene>
    <name evidence="9" type="ORF">EAT49_06355</name>
</gene>
<name>A0A3N2R689_9RHOB</name>
<dbReference type="Proteomes" id="UP000268016">
    <property type="component" value="Unassembled WGS sequence"/>
</dbReference>
<evidence type="ECO:0000256" key="8">
    <source>
        <dbReference type="ARBA" id="ARBA00031559"/>
    </source>
</evidence>
<dbReference type="InterPro" id="IPR016125">
    <property type="entry name" value="Peptidase_C15-like"/>
</dbReference>
<dbReference type="InterPro" id="IPR000816">
    <property type="entry name" value="Peptidase_C15"/>
</dbReference>
<dbReference type="GO" id="GO:0016920">
    <property type="term" value="F:pyroglutamyl-peptidase activity"/>
    <property type="evidence" value="ECO:0007669"/>
    <property type="project" value="InterPro"/>
</dbReference>
<evidence type="ECO:0000313" key="10">
    <source>
        <dbReference type="Proteomes" id="UP000268016"/>
    </source>
</evidence>
<dbReference type="PANTHER" id="PTHR23402">
    <property type="entry name" value="PROTEASE FAMILY C15 PYROGLUTAMYL-PEPTIDASE I-RELATED"/>
    <property type="match status" value="1"/>
</dbReference>
<accession>A0A3N2R689</accession>
<keyword evidence="5" id="KW-0378">Hydrolase</keyword>
<evidence type="ECO:0000256" key="3">
    <source>
        <dbReference type="ARBA" id="ARBA00022490"/>
    </source>
</evidence>
<keyword evidence="10" id="KW-1185">Reference proteome</keyword>
<evidence type="ECO:0000256" key="4">
    <source>
        <dbReference type="ARBA" id="ARBA00022670"/>
    </source>
</evidence>
<reference evidence="9 10" key="1">
    <citation type="submission" date="2018-10" db="EMBL/GenBank/DDBJ databases">
        <title>Histidinibacterium lentulum gen. nov., sp. nov., a marine bacterium from the culture broth of Picochlorum sp. 122.</title>
        <authorList>
            <person name="Wang G."/>
        </authorList>
    </citation>
    <scope>NUCLEOTIDE SEQUENCE [LARGE SCALE GENOMIC DNA]</scope>
    <source>
        <strain evidence="9 10">B17</strain>
    </source>
</reference>
<dbReference type="InterPro" id="IPR036440">
    <property type="entry name" value="Peptidase_C15-like_sf"/>
</dbReference>
<evidence type="ECO:0000256" key="5">
    <source>
        <dbReference type="ARBA" id="ARBA00022801"/>
    </source>
</evidence>
<keyword evidence="6" id="KW-0788">Thiol protease</keyword>
<dbReference type="PANTHER" id="PTHR23402:SF1">
    <property type="entry name" value="PYROGLUTAMYL-PEPTIDASE I"/>
    <property type="match status" value="1"/>
</dbReference>
<dbReference type="Gene3D" id="3.40.630.20">
    <property type="entry name" value="Peptidase C15, pyroglutamyl peptidase I-like"/>
    <property type="match status" value="1"/>
</dbReference>
<evidence type="ECO:0000256" key="6">
    <source>
        <dbReference type="ARBA" id="ARBA00022807"/>
    </source>
</evidence>
<dbReference type="PRINTS" id="PR00706">
    <property type="entry name" value="PYROGLUPTASE"/>
</dbReference>
<dbReference type="PIRSF" id="PIRSF015592">
    <property type="entry name" value="Prld-crbxl_pptds"/>
    <property type="match status" value="1"/>
</dbReference>
<dbReference type="RefSeq" id="WP_123641469.1">
    <property type="nucleotide sequence ID" value="NZ_ML119083.1"/>
</dbReference>
<evidence type="ECO:0000256" key="7">
    <source>
        <dbReference type="ARBA" id="ARBA00030836"/>
    </source>
</evidence>
<dbReference type="GO" id="GO:0006508">
    <property type="term" value="P:proteolysis"/>
    <property type="evidence" value="ECO:0007669"/>
    <property type="project" value="UniProtKB-KW"/>
</dbReference>
<dbReference type="SUPFAM" id="SSF53182">
    <property type="entry name" value="Pyrrolidone carboxyl peptidase (pyroglutamate aminopeptidase)"/>
    <property type="match status" value="1"/>
</dbReference>
<comment type="caution">
    <text evidence="9">The sequence shown here is derived from an EMBL/GenBank/DDBJ whole genome shotgun (WGS) entry which is preliminary data.</text>
</comment>
<comment type="similarity">
    <text evidence="1">Belongs to the peptidase C15 family.</text>
</comment>